<proteinExistence type="predicted"/>
<dbReference type="PANTHER" id="PTHR24177">
    <property type="entry name" value="CASKIN"/>
    <property type="match status" value="1"/>
</dbReference>
<sequence>MQLEFKWYEFIKESMPRHFFPRYNNLGQTLEDVFTDTHMDLVRNGGEWLGKTFESCSIVAALIATVAFANSATVLKGVKQDMLALQFSKSIPRLTSSPSHC</sequence>
<dbReference type="EMBL" id="RXIC02000019">
    <property type="protein sequence ID" value="KAB1227037.1"/>
    <property type="molecule type" value="Genomic_DNA"/>
</dbReference>
<dbReference type="InterPro" id="IPR026961">
    <property type="entry name" value="PGG_dom"/>
</dbReference>
<dbReference type="PANTHER" id="PTHR24177:SF103">
    <property type="entry name" value="PGG DOMAIN-CONTAINING PROTEIN"/>
    <property type="match status" value="1"/>
</dbReference>
<dbReference type="OrthoDB" id="1868897at2759"/>
<dbReference type="GO" id="GO:0016020">
    <property type="term" value="C:membrane"/>
    <property type="evidence" value="ECO:0007669"/>
    <property type="project" value="TreeGrafter"/>
</dbReference>
<comment type="caution">
    <text evidence="2">The sequence shown here is derived from an EMBL/GenBank/DDBJ whole genome shotgun (WGS) entry which is preliminary data.</text>
</comment>
<feature type="domain" description="PGG" evidence="1">
    <location>
        <begin position="47"/>
        <end position="82"/>
    </location>
</feature>
<evidence type="ECO:0000313" key="3">
    <source>
        <dbReference type="Proteomes" id="UP000516437"/>
    </source>
</evidence>
<evidence type="ECO:0000313" key="2">
    <source>
        <dbReference type="EMBL" id="KAB1227037.1"/>
    </source>
</evidence>
<protein>
    <recommendedName>
        <fullName evidence="1">PGG domain-containing protein</fullName>
    </recommendedName>
</protein>
<evidence type="ECO:0000259" key="1">
    <source>
        <dbReference type="Pfam" id="PF13962"/>
    </source>
</evidence>
<dbReference type="Pfam" id="PF13962">
    <property type="entry name" value="PGG"/>
    <property type="match status" value="1"/>
</dbReference>
<name>A0A6A1WTE1_9ROSI</name>
<reference evidence="2 3" key="1">
    <citation type="journal article" date="2019" name="Plant Biotechnol. J.">
        <title>The red bayberry genome and genetic basis of sex determination.</title>
        <authorList>
            <person name="Jia H.M."/>
            <person name="Jia H.J."/>
            <person name="Cai Q.L."/>
            <person name="Wang Y."/>
            <person name="Zhao H.B."/>
            <person name="Yang W.F."/>
            <person name="Wang G.Y."/>
            <person name="Li Y.H."/>
            <person name="Zhan D.L."/>
            <person name="Shen Y.T."/>
            <person name="Niu Q.F."/>
            <person name="Chang L."/>
            <person name="Qiu J."/>
            <person name="Zhao L."/>
            <person name="Xie H.B."/>
            <person name="Fu W.Y."/>
            <person name="Jin J."/>
            <person name="Li X.W."/>
            <person name="Jiao Y."/>
            <person name="Zhou C.C."/>
            <person name="Tu T."/>
            <person name="Chai C.Y."/>
            <person name="Gao J.L."/>
            <person name="Fan L.J."/>
            <person name="van de Weg E."/>
            <person name="Wang J.Y."/>
            <person name="Gao Z.S."/>
        </authorList>
    </citation>
    <scope>NUCLEOTIDE SEQUENCE [LARGE SCALE GENOMIC DNA]</scope>
    <source>
        <tissue evidence="2">Leaves</tissue>
    </source>
</reference>
<dbReference type="Proteomes" id="UP000516437">
    <property type="component" value="Chromosome 1"/>
</dbReference>
<gene>
    <name evidence="2" type="ORF">CJ030_MR1G014941</name>
</gene>
<accession>A0A6A1WTE1</accession>
<keyword evidence="3" id="KW-1185">Reference proteome</keyword>
<organism evidence="2 3">
    <name type="scientific">Morella rubra</name>
    <name type="common">Chinese bayberry</name>
    <dbReference type="NCBI Taxonomy" id="262757"/>
    <lineage>
        <taxon>Eukaryota</taxon>
        <taxon>Viridiplantae</taxon>
        <taxon>Streptophyta</taxon>
        <taxon>Embryophyta</taxon>
        <taxon>Tracheophyta</taxon>
        <taxon>Spermatophyta</taxon>
        <taxon>Magnoliopsida</taxon>
        <taxon>eudicotyledons</taxon>
        <taxon>Gunneridae</taxon>
        <taxon>Pentapetalae</taxon>
        <taxon>rosids</taxon>
        <taxon>fabids</taxon>
        <taxon>Fagales</taxon>
        <taxon>Myricaceae</taxon>
        <taxon>Morella</taxon>
    </lineage>
</organism>
<dbReference type="AlphaFoldDB" id="A0A6A1WTE1"/>